<dbReference type="AlphaFoldDB" id="A0A9D1RH93"/>
<dbReference type="Gene3D" id="2.180.10.10">
    <property type="entry name" value="RHS repeat-associated core"/>
    <property type="match status" value="1"/>
</dbReference>
<proteinExistence type="predicted"/>
<reference evidence="1" key="1">
    <citation type="journal article" date="2021" name="PeerJ">
        <title>Extensive microbial diversity within the chicken gut microbiome revealed by metagenomics and culture.</title>
        <authorList>
            <person name="Gilroy R."/>
            <person name="Ravi A."/>
            <person name="Getino M."/>
            <person name="Pursley I."/>
            <person name="Horton D.L."/>
            <person name="Alikhan N.F."/>
            <person name="Baker D."/>
            <person name="Gharbi K."/>
            <person name="Hall N."/>
            <person name="Watson M."/>
            <person name="Adriaenssens E.M."/>
            <person name="Foster-Nyarko E."/>
            <person name="Jarju S."/>
            <person name="Secka A."/>
            <person name="Antonio M."/>
            <person name="Oren A."/>
            <person name="Chaudhuri R.R."/>
            <person name="La Ragione R."/>
            <person name="Hildebrand F."/>
            <person name="Pallen M.J."/>
        </authorList>
    </citation>
    <scope>NUCLEOTIDE SEQUENCE</scope>
    <source>
        <strain evidence="1">Gambia16-930</strain>
    </source>
</reference>
<dbReference type="EMBL" id="DXGG01000075">
    <property type="protein sequence ID" value="HIW87083.1"/>
    <property type="molecule type" value="Genomic_DNA"/>
</dbReference>
<evidence type="ECO:0000313" key="2">
    <source>
        <dbReference type="Proteomes" id="UP000824267"/>
    </source>
</evidence>
<dbReference type="Proteomes" id="UP000824267">
    <property type="component" value="Unassembled WGS sequence"/>
</dbReference>
<name>A0A9D1RH93_9BACT</name>
<protein>
    <submittedName>
        <fullName evidence="1">Uncharacterized protein</fullName>
    </submittedName>
</protein>
<sequence>MKTSNVCHINGKEKDFETGYHCYGARYCDSEKINRLSVDGFADKYPSMSPYAYCAILVDPDGRDWYEHKNKDGSKAVVGKQLHYKWVENIVMPQFEMGILGLPSTMPFK</sequence>
<accession>A0A9D1RH93</accession>
<evidence type="ECO:0000313" key="1">
    <source>
        <dbReference type="EMBL" id="HIW87083.1"/>
    </source>
</evidence>
<gene>
    <name evidence="1" type="ORF">IAC47_02275</name>
</gene>
<comment type="caution">
    <text evidence="1">The sequence shown here is derived from an EMBL/GenBank/DDBJ whole genome shotgun (WGS) entry which is preliminary data.</text>
</comment>
<reference evidence="1" key="2">
    <citation type="submission" date="2021-04" db="EMBL/GenBank/DDBJ databases">
        <authorList>
            <person name="Gilroy R."/>
        </authorList>
    </citation>
    <scope>NUCLEOTIDE SEQUENCE</scope>
    <source>
        <strain evidence="1">Gambia16-930</strain>
    </source>
</reference>
<organism evidence="1 2">
    <name type="scientific">Candidatus Onthomorpha intestinigallinarum</name>
    <dbReference type="NCBI Taxonomy" id="2840880"/>
    <lineage>
        <taxon>Bacteria</taxon>
        <taxon>Pseudomonadati</taxon>
        <taxon>Bacteroidota</taxon>
        <taxon>Bacteroidia</taxon>
        <taxon>Bacteroidales</taxon>
        <taxon>Candidatus Onthomorpha</taxon>
    </lineage>
</organism>